<keyword evidence="2" id="KW-1003">Cell membrane</keyword>
<dbReference type="PANTHER" id="PTHR33529:SF6">
    <property type="entry name" value="YJGP_YJGQ FAMILY PERMEASE"/>
    <property type="match status" value="1"/>
</dbReference>
<evidence type="ECO:0000256" key="3">
    <source>
        <dbReference type="ARBA" id="ARBA00022692"/>
    </source>
</evidence>
<evidence type="ECO:0000256" key="2">
    <source>
        <dbReference type="ARBA" id="ARBA00022475"/>
    </source>
</evidence>
<keyword evidence="5 6" id="KW-0472">Membrane</keyword>
<evidence type="ECO:0000313" key="7">
    <source>
        <dbReference type="EMBL" id="BDS13819.1"/>
    </source>
</evidence>
<feature type="transmembrane region" description="Helical" evidence="6">
    <location>
        <begin position="96"/>
        <end position="117"/>
    </location>
</feature>
<dbReference type="KEGG" id="aup:AsAng_0045810"/>
<feature type="transmembrane region" description="Helical" evidence="6">
    <location>
        <begin position="442"/>
        <end position="461"/>
    </location>
</feature>
<evidence type="ECO:0000256" key="1">
    <source>
        <dbReference type="ARBA" id="ARBA00004651"/>
    </source>
</evidence>
<sequence length="521" mass="59955">MKKIDQLIVRSFLPPLIIWTLVAMFIFNMQFLWKYIDDIIGKGLDLSIIFELLFYQSLAMIPRAMVFGVLIASVMTLGNLAEHYELVTMKSAGLSLFRVMLPLIFFAFTLAGVSFLFSDQLIPVTALKFKSTLYDIRKQKPALSFNEGQFNDDFQSVSIFVGKKAQSGKALEEVKIYDHTMTVGYKGQINAKKGSLFYARDTLDTTIKVSEKDSIVQKDTTIHRSFLVVKLEKGTRYEELNPEPDRPHAYPHVEMNFDTYTTLFDMSEFEFNETNEDLFKGHYSLLTTKQLLKARDSLYKKRVERYVMLKRNADAMFQFRREGLAEFDCDTVEIIPTRHAKHYYAPMVVNAPKVVVDSSIQHFYELIPTEKRDYIYQRAVGFCQNIKDQANGVQKYCKTNQRVHAEHENEIYQKISFALACLLFLFIGAPMGAIIRKGGFGWPILVAFIFFMAFFVLFLVGERLATSLSVPCWVGSWLPNLVLLPFGILLTHKALYDSRIINTDRILVLFRALKSLFRSSS</sequence>
<evidence type="ECO:0000256" key="4">
    <source>
        <dbReference type="ARBA" id="ARBA00022989"/>
    </source>
</evidence>
<dbReference type="Pfam" id="PF03739">
    <property type="entry name" value="LptF_LptG"/>
    <property type="match status" value="1"/>
</dbReference>
<evidence type="ECO:0000256" key="6">
    <source>
        <dbReference type="SAM" id="Phobius"/>
    </source>
</evidence>
<gene>
    <name evidence="7" type="ORF">AsAng_0045810</name>
</gene>
<keyword evidence="3 6" id="KW-0812">Transmembrane</keyword>
<keyword evidence="8" id="KW-1185">Reference proteome</keyword>
<dbReference type="GO" id="GO:0015920">
    <property type="term" value="P:lipopolysaccharide transport"/>
    <property type="evidence" value="ECO:0007669"/>
    <property type="project" value="TreeGrafter"/>
</dbReference>
<dbReference type="GO" id="GO:0043190">
    <property type="term" value="C:ATP-binding cassette (ABC) transporter complex"/>
    <property type="evidence" value="ECO:0007669"/>
    <property type="project" value="TreeGrafter"/>
</dbReference>
<dbReference type="Proteomes" id="UP001060919">
    <property type="component" value="Chromosome"/>
</dbReference>
<feature type="transmembrane region" description="Helical" evidence="6">
    <location>
        <begin position="12"/>
        <end position="33"/>
    </location>
</feature>
<feature type="transmembrane region" description="Helical" evidence="6">
    <location>
        <begin position="415"/>
        <end position="435"/>
    </location>
</feature>
<keyword evidence="4 6" id="KW-1133">Transmembrane helix</keyword>
<name>A0A915YIV5_9BACT</name>
<accession>A0A915YIV5</accession>
<dbReference type="EMBL" id="AP026867">
    <property type="protein sequence ID" value="BDS13819.1"/>
    <property type="molecule type" value="Genomic_DNA"/>
</dbReference>
<reference evidence="7" key="1">
    <citation type="submission" date="2022-09" db="EMBL/GenBank/DDBJ databases">
        <title>Aureispira anguillicida sp. nov., isolated from Leptocephalus of Japanese eel Anguilla japonica.</title>
        <authorList>
            <person name="Yuasa K."/>
            <person name="Mekata T."/>
            <person name="Ikunari K."/>
        </authorList>
    </citation>
    <scope>NUCLEOTIDE SEQUENCE</scope>
    <source>
        <strain evidence="7">EL160426</strain>
    </source>
</reference>
<feature type="transmembrane region" description="Helical" evidence="6">
    <location>
        <begin position="53"/>
        <end position="75"/>
    </location>
</feature>
<feature type="transmembrane region" description="Helical" evidence="6">
    <location>
        <begin position="473"/>
        <end position="491"/>
    </location>
</feature>
<protein>
    <submittedName>
        <fullName evidence="7">LptF/LptG family permease</fullName>
    </submittedName>
</protein>
<evidence type="ECO:0000313" key="8">
    <source>
        <dbReference type="Proteomes" id="UP001060919"/>
    </source>
</evidence>
<comment type="subcellular location">
    <subcellularLocation>
        <location evidence="1">Cell membrane</location>
        <topology evidence="1">Multi-pass membrane protein</topology>
    </subcellularLocation>
</comment>
<dbReference type="AlphaFoldDB" id="A0A915YIV5"/>
<organism evidence="7 8">
    <name type="scientific">Aureispira anguillae</name>
    <dbReference type="NCBI Taxonomy" id="2864201"/>
    <lineage>
        <taxon>Bacteria</taxon>
        <taxon>Pseudomonadati</taxon>
        <taxon>Bacteroidota</taxon>
        <taxon>Saprospiria</taxon>
        <taxon>Saprospirales</taxon>
        <taxon>Saprospiraceae</taxon>
        <taxon>Aureispira</taxon>
    </lineage>
</organism>
<dbReference type="PANTHER" id="PTHR33529">
    <property type="entry name" value="SLR0882 PROTEIN-RELATED"/>
    <property type="match status" value="1"/>
</dbReference>
<proteinExistence type="predicted"/>
<evidence type="ECO:0000256" key="5">
    <source>
        <dbReference type="ARBA" id="ARBA00023136"/>
    </source>
</evidence>
<dbReference type="InterPro" id="IPR005495">
    <property type="entry name" value="LptG/LptF_permease"/>
</dbReference>
<dbReference type="RefSeq" id="WP_264789072.1">
    <property type="nucleotide sequence ID" value="NZ_AP026867.1"/>
</dbReference>